<evidence type="ECO:0000313" key="3">
    <source>
        <dbReference type="Proteomes" id="UP001221898"/>
    </source>
</evidence>
<keyword evidence="3" id="KW-1185">Reference proteome</keyword>
<gene>
    <name evidence="2" type="ORF">AAFF_G00164940</name>
</gene>
<sequence>MEREDKERWNDRGKSMSLVCGGGGRRAVLTGDLICFPAKGKGLHHSTPHPKHSRTSSNPCTGHDGCPSSGEINEGACERKPRPQHHNRPIRLLPRGLDHRPEAVSACRSTTDIPHGLRYFPVFLRIFQ</sequence>
<evidence type="ECO:0000256" key="1">
    <source>
        <dbReference type="SAM" id="MobiDB-lite"/>
    </source>
</evidence>
<reference evidence="2" key="1">
    <citation type="journal article" date="2023" name="Science">
        <title>Genome structures resolve the early diversification of teleost fishes.</title>
        <authorList>
            <person name="Parey E."/>
            <person name="Louis A."/>
            <person name="Montfort J."/>
            <person name="Bouchez O."/>
            <person name="Roques C."/>
            <person name="Iampietro C."/>
            <person name="Lluch J."/>
            <person name="Castinel A."/>
            <person name="Donnadieu C."/>
            <person name="Desvignes T."/>
            <person name="Floi Bucao C."/>
            <person name="Jouanno E."/>
            <person name="Wen M."/>
            <person name="Mejri S."/>
            <person name="Dirks R."/>
            <person name="Jansen H."/>
            <person name="Henkel C."/>
            <person name="Chen W.J."/>
            <person name="Zahm M."/>
            <person name="Cabau C."/>
            <person name="Klopp C."/>
            <person name="Thompson A.W."/>
            <person name="Robinson-Rechavi M."/>
            <person name="Braasch I."/>
            <person name="Lecointre G."/>
            <person name="Bobe J."/>
            <person name="Postlethwait J.H."/>
            <person name="Berthelot C."/>
            <person name="Roest Crollius H."/>
            <person name="Guiguen Y."/>
        </authorList>
    </citation>
    <scope>NUCLEOTIDE SEQUENCE</scope>
    <source>
        <strain evidence="2">NC1722</strain>
    </source>
</reference>
<feature type="compositionally biased region" description="Basic residues" evidence="1">
    <location>
        <begin position="41"/>
        <end position="54"/>
    </location>
</feature>
<feature type="region of interest" description="Disordered" evidence="1">
    <location>
        <begin position="40"/>
        <end position="92"/>
    </location>
</feature>
<dbReference type="Proteomes" id="UP001221898">
    <property type="component" value="Unassembled WGS sequence"/>
</dbReference>
<proteinExistence type="predicted"/>
<dbReference type="EMBL" id="JAINUG010000220">
    <property type="protein sequence ID" value="KAJ8386897.1"/>
    <property type="molecule type" value="Genomic_DNA"/>
</dbReference>
<accession>A0AAD7RMM0</accession>
<comment type="caution">
    <text evidence="2">The sequence shown here is derived from an EMBL/GenBank/DDBJ whole genome shotgun (WGS) entry which is preliminary data.</text>
</comment>
<evidence type="ECO:0000313" key="2">
    <source>
        <dbReference type="EMBL" id="KAJ8386897.1"/>
    </source>
</evidence>
<protein>
    <submittedName>
        <fullName evidence="2">Uncharacterized protein</fullName>
    </submittedName>
</protein>
<name>A0AAD7RMM0_9TELE</name>
<dbReference type="AlphaFoldDB" id="A0AAD7RMM0"/>
<organism evidence="2 3">
    <name type="scientific">Aldrovandia affinis</name>
    <dbReference type="NCBI Taxonomy" id="143900"/>
    <lineage>
        <taxon>Eukaryota</taxon>
        <taxon>Metazoa</taxon>
        <taxon>Chordata</taxon>
        <taxon>Craniata</taxon>
        <taxon>Vertebrata</taxon>
        <taxon>Euteleostomi</taxon>
        <taxon>Actinopterygii</taxon>
        <taxon>Neopterygii</taxon>
        <taxon>Teleostei</taxon>
        <taxon>Notacanthiformes</taxon>
        <taxon>Halosauridae</taxon>
        <taxon>Aldrovandia</taxon>
    </lineage>
</organism>